<dbReference type="AlphaFoldDB" id="A0A8S0XJH2"/>
<comment type="function">
    <text evidence="1">One of the essential components for the initiation of protein synthesis. Stabilizes the binding of IF-2 and IF-3 on the 30S subunit to which N-formylmethionyl-tRNA(fMet) subsequently binds. Helps modulate mRNA selection, yielding the 30S pre-initiation complex (PIC). Upon addition of the 50S ribosomal subunit IF-1, IF-2 and IF-3 are released leaving the mature 70S translation initiation complex.</text>
</comment>
<keyword evidence="5" id="KW-0648">Protein biosynthesis</keyword>
<proteinExistence type="inferred from homology"/>
<keyword evidence="4" id="KW-0396">Initiation factor</keyword>
<evidence type="ECO:0008006" key="7">
    <source>
        <dbReference type="Google" id="ProtNLM"/>
    </source>
</evidence>
<dbReference type="GO" id="GO:0005829">
    <property type="term" value="C:cytosol"/>
    <property type="evidence" value="ECO:0007669"/>
    <property type="project" value="TreeGrafter"/>
</dbReference>
<reference evidence="6" key="1">
    <citation type="submission" date="2020-02" db="EMBL/GenBank/DDBJ databases">
        <authorList>
            <person name="Scholz U."/>
            <person name="Mascher M."/>
            <person name="Fiebig A."/>
        </authorList>
    </citation>
    <scope>NUCLEOTIDE SEQUENCE</scope>
</reference>
<comment type="subunit">
    <text evidence="3">Component of the 30S ribosomal translation pre-initiation complex which assembles on the 30S ribosome in the order IF-2 and IF-3, IF-1 and N-formylmethionyl-tRNA(fMet); mRNA recruitment can occur at any time during PIC assembly.</text>
</comment>
<protein>
    <recommendedName>
        <fullName evidence="7">Translational initiation factor 1</fullName>
    </recommendedName>
</protein>
<accession>A0A8S0XJH2</accession>
<keyword evidence="6" id="KW-0150">Chloroplast</keyword>
<dbReference type="SUPFAM" id="SSF50249">
    <property type="entry name" value="Nucleic acid-binding proteins"/>
    <property type="match status" value="1"/>
</dbReference>
<keyword evidence="6" id="KW-0934">Plastid</keyword>
<dbReference type="EMBL" id="LR761918">
    <property type="protein sequence ID" value="CAA9893405.1"/>
    <property type="molecule type" value="Genomic_DNA"/>
</dbReference>
<geneLocation type="chloroplast" evidence="6"/>
<dbReference type="PANTHER" id="PTHR33370">
    <property type="entry name" value="TRANSLATION INITIATION FACTOR IF-1, CHLOROPLASTIC"/>
    <property type="match status" value="1"/>
</dbReference>
<evidence type="ECO:0000256" key="4">
    <source>
        <dbReference type="ARBA" id="ARBA00022540"/>
    </source>
</evidence>
<evidence type="ECO:0000256" key="5">
    <source>
        <dbReference type="ARBA" id="ARBA00022917"/>
    </source>
</evidence>
<dbReference type="InterPro" id="IPR012340">
    <property type="entry name" value="NA-bd_OB-fold"/>
</dbReference>
<evidence type="ECO:0000256" key="3">
    <source>
        <dbReference type="ARBA" id="ARBA00011599"/>
    </source>
</evidence>
<evidence type="ECO:0000256" key="2">
    <source>
        <dbReference type="ARBA" id="ARBA00010939"/>
    </source>
</evidence>
<dbReference type="InterPro" id="IPR004368">
    <property type="entry name" value="TIF_IF1"/>
</dbReference>
<gene>
    <name evidence="6" type="ORF">SI8410PT_00064</name>
</gene>
<sequence>MFWLHLDNENLILAYLLGRIRHGFIQILPVDKVKIEISTYDSTCDV</sequence>
<organism evidence="6">
    <name type="scientific">Spirodela intermedia</name>
    <name type="common">Intermediate duckweed</name>
    <dbReference type="NCBI Taxonomy" id="51605"/>
    <lineage>
        <taxon>Eukaryota</taxon>
        <taxon>Viridiplantae</taxon>
        <taxon>Streptophyta</taxon>
        <taxon>Embryophyta</taxon>
        <taxon>Tracheophyta</taxon>
        <taxon>Spermatophyta</taxon>
        <taxon>Magnoliopsida</taxon>
        <taxon>Liliopsida</taxon>
        <taxon>Araceae</taxon>
        <taxon>Lemnoideae</taxon>
        <taxon>Spirodela</taxon>
    </lineage>
</organism>
<dbReference type="PANTHER" id="PTHR33370:SF1">
    <property type="entry name" value="TRANSLATION INITIATION FACTOR IF-1, CHLOROPLASTIC"/>
    <property type="match status" value="1"/>
</dbReference>
<evidence type="ECO:0000313" key="6">
    <source>
        <dbReference type="EMBL" id="CAA9893405.1"/>
    </source>
</evidence>
<dbReference type="Gene3D" id="2.40.50.140">
    <property type="entry name" value="Nucleic acid-binding proteins"/>
    <property type="match status" value="1"/>
</dbReference>
<dbReference type="GO" id="GO:0003743">
    <property type="term" value="F:translation initiation factor activity"/>
    <property type="evidence" value="ECO:0007669"/>
    <property type="project" value="UniProtKB-KW"/>
</dbReference>
<dbReference type="GO" id="GO:0043022">
    <property type="term" value="F:ribosome binding"/>
    <property type="evidence" value="ECO:0007669"/>
    <property type="project" value="TreeGrafter"/>
</dbReference>
<evidence type="ECO:0000256" key="1">
    <source>
        <dbReference type="ARBA" id="ARBA00003935"/>
    </source>
</evidence>
<name>A0A8S0XJH2_SPIIN</name>
<comment type="similarity">
    <text evidence="2">Belongs to the IF-1 family.</text>
</comment>